<comment type="subcellular location">
    <subcellularLocation>
        <location evidence="1 7">Cell membrane</location>
        <topology evidence="1 7">Multi-pass membrane protein</topology>
    </subcellularLocation>
</comment>
<keyword evidence="6 7" id="KW-0472">Membrane</keyword>
<comment type="caution">
    <text evidence="9">The sequence shown here is derived from an EMBL/GenBank/DDBJ whole genome shotgun (WGS) entry which is preliminary data.</text>
</comment>
<comment type="similarity">
    <text evidence="7">Belongs to the binding-protein-dependent transport system permease family.</text>
</comment>
<dbReference type="InterPro" id="IPR000515">
    <property type="entry name" value="MetI-like"/>
</dbReference>
<evidence type="ECO:0000256" key="2">
    <source>
        <dbReference type="ARBA" id="ARBA00022448"/>
    </source>
</evidence>
<dbReference type="PANTHER" id="PTHR30193:SF37">
    <property type="entry name" value="INNER MEMBRANE ABC TRANSPORTER PERMEASE PROTEIN YCJO"/>
    <property type="match status" value="1"/>
</dbReference>
<reference evidence="9" key="1">
    <citation type="journal article" date="2014" name="Int. J. Syst. Evol. Microbiol.">
        <title>Complete genome sequence of Corynebacterium casei LMG S-19264T (=DSM 44701T), isolated from a smear-ripened cheese.</title>
        <authorList>
            <consortium name="US DOE Joint Genome Institute (JGI-PGF)"/>
            <person name="Walter F."/>
            <person name="Albersmeier A."/>
            <person name="Kalinowski J."/>
            <person name="Ruckert C."/>
        </authorList>
    </citation>
    <scope>NUCLEOTIDE SEQUENCE</scope>
    <source>
        <strain evidence="9">KCTC 32437</strain>
    </source>
</reference>
<sequence>MGEVTMLTTRAAYLFILPALTLYLVFVGLPILQVIGFSLFDWDNGAMGEFIGLANYRRMLGDQVFWTALWHNGLWVLLTLAFPLIAGLVLAAILAERNQRLVQWLGAIYFIPRTIPLVVAGIIWGWIYNPIFGLMNYGLETIGLGGLAGAWMAQESTALLSLNVVGAWTFFGFCVVIYLAAIQSIDPSFYEAAEIDGASWWRRFKDLTVPLLRGSSLFLGLYAAIEAMRFFDLVWVTTQGGPGYATEVLTTHIYKTFFLVGDFGYAATLSVVLLIIVLSISAGAFAILREP</sequence>
<protein>
    <submittedName>
        <fullName evidence="9">Binding-protein-dependent transport systems inner membrane component</fullName>
    </submittedName>
</protein>
<keyword evidence="4 7" id="KW-0812">Transmembrane</keyword>
<evidence type="ECO:0000256" key="7">
    <source>
        <dbReference type="RuleBase" id="RU363032"/>
    </source>
</evidence>
<keyword evidence="5 7" id="KW-1133">Transmembrane helix</keyword>
<dbReference type="SUPFAM" id="SSF161098">
    <property type="entry name" value="MetI-like"/>
    <property type="match status" value="1"/>
</dbReference>
<keyword evidence="3" id="KW-1003">Cell membrane</keyword>
<dbReference type="InterPro" id="IPR035906">
    <property type="entry name" value="MetI-like_sf"/>
</dbReference>
<feature type="transmembrane region" description="Helical" evidence="7">
    <location>
        <begin position="107"/>
        <end position="128"/>
    </location>
</feature>
<dbReference type="Proteomes" id="UP000646579">
    <property type="component" value="Unassembled WGS sequence"/>
</dbReference>
<feature type="transmembrane region" description="Helical" evidence="7">
    <location>
        <begin position="12"/>
        <end position="40"/>
    </location>
</feature>
<evidence type="ECO:0000256" key="6">
    <source>
        <dbReference type="ARBA" id="ARBA00023136"/>
    </source>
</evidence>
<evidence type="ECO:0000259" key="8">
    <source>
        <dbReference type="PROSITE" id="PS50928"/>
    </source>
</evidence>
<reference evidence="9" key="2">
    <citation type="submission" date="2020-09" db="EMBL/GenBank/DDBJ databases">
        <authorList>
            <person name="Sun Q."/>
            <person name="Kim S."/>
        </authorList>
    </citation>
    <scope>NUCLEOTIDE SEQUENCE</scope>
    <source>
        <strain evidence="9">KCTC 32437</strain>
    </source>
</reference>
<dbReference type="EMBL" id="BMZE01000007">
    <property type="protein sequence ID" value="GHA39232.1"/>
    <property type="molecule type" value="Genomic_DNA"/>
</dbReference>
<evidence type="ECO:0000256" key="5">
    <source>
        <dbReference type="ARBA" id="ARBA00022989"/>
    </source>
</evidence>
<dbReference type="Gene3D" id="1.10.3720.10">
    <property type="entry name" value="MetI-like"/>
    <property type="match status" value="1"/>
</dbReference>
<dbReference type="PANTHER" id="PTHR30193">
    <property type="entry name" value="ABC TRANSPORTER PERMEASE PROTEIN"/>
    <property type="match status" value="1"/>
</dbReference>
<keyword evidence="2 7" id="KW-0813">Transport</keyword>
<feature type="transmembrane region" description="Helical" evidence="7">
    <location>
        <begin position="160"/>
        <end position="181"/>
    </location>
</feature>
<evidence type="ECO:0000256" key="3">
    <source>
        <dbReference type="ARBA" id="ARBA00022475"/>
    </source>
</evidence>
<keyword evidence="10" id="KW-1185">Reference proteome</keyword>
<feature type="domain" description="ABC transmembrane type-1" evidence="8">
    <location>
        <begin position="69"/>
        <end position="284"/>
    </location>
</feature>
<dbReference type="GO" id="GO:0055085">
    <property type="term" value="P:transmembrane transport"/>
    <property type="evidence" value="ECO:0007669"/>
    <property type="project" value="InterPro"/>
</dbReference>
<evidence type="ECO:0000313" key="9">
    <source>
        <dbReference type="EMBL" id="GHA39232.1"/>
    </source>
</evidence>
<gene>
    <name evidence="9" type="ORF">GCM10007989_38640</name>
</gene>
<name>A0A918VZ28_9HYPH</name>
<dbReference type="InterPro" id="IPR051393">
    <property type="entry name" value="ABC_transporter_permease"/>
</dbReference>
<feature type="transmembrane region" description="Helical" evidence="7">
    <location>
        <begin position="263"/>
        <end position="288"/>
    </location>
</feature>
<dbReference type="AlphaFoldDB" id="A0A918VZ28"/>
<feature type="transmembrane region" description="Helical" evidence="7">
    <location>
        <begin position="134"/>
        <end position="153"/>
    </location>
</feature>
<dbReference type="CDD" id="cd06261">
    <property type="entry name" value="TM_PBP2"/>
    <property type="match status" value="1"/>
</dbReference>
<dbReference type="GO" id="GO:0005886">
    <property type="term" value="C:plasma membrane"/>
    <property type="evidence" value="ECO:0007669"/>
    <property type="project" value="UniProtKB-SubCell"/>
</dbReference>
<dbReference type="PROSITE" id="PS50928">
    <property type="entry name" value="ABC_TM1"/>
    <property type="match status" value="1"/>
</dbReference>
<organism evidence="9 10">
    <name type="scientific">Devosia pacifica</name>
    <dbReference type="NCBI Taxonomy" id="1335967"/>
    <lineage>
        <taxon>Bacteria</taxon>
        <taxon>Pseudomonadati</taxon>
        <taxon>Pseudomonadota</taxon>
        <taxon>Alphaproteobacteria</taxon>
        <taxon>Hyphomicrobiales</taxon>
        <taxon>Devosiaceae</taxon>
        <taxon>Devosia</taxon>
    </lineage>
</organism>
<evidence type="ECO:0000313" key="10">
    <source>
        <dbReference type="Proteomes" id="UP000646579"/>
    </source>
</evidence>
<evidence type="ECO:0000256" key="4">
    <source>
        <dbReference type="ARBA" id="ARBA00022692"/>
    </source>
</evidence>
<proteinExistence type="inferred from homology"/>
<dbReference type="Pfam" id="PF00528">
    <property type="entry name" value="BPD_transp_1"/>
    <property type="match status" value="1"/>
</dbReference>
<accession>A0A918VZ28</accession>
<evidence type="ECO:0000256" key="1">
    <source>
        <dbReference type="ARBA" id="ARBA00004651"/>
    </source>
</evidence>
<feature type="transmembrane region" description="Helical" evidence="7">
    <location>
        <begin position="74"/>
        <end position="95"/>
    </location>
</feature>